<proteinExistence type="predicted"/>
<reference evidence="1" key="1">
    <citation type="submission" date="2025-08" db="UniProtKB">
        <authorList>
            <consortium name="Ensembl"/>
        </authorList>
    </citation>
    <scope>IDENTIFICATION</scope>
</reference>
<dbReference type="Proteomes" id="UP000694393">
    <property type="component" value="Unplaced"/>
</dbReference>
<evidence type="ECO:0000313" key="1">
    <source>
        <dbReference type="Ensembl" id="ENSPCEP00000013883.1"/>
    </source>
</evidence>
<keyword evidence="2" id="KW-1185">Reference proteome</keyword>
<accession>A0A8C8S4K1</accession>
<dbReference type="AlphaFoldDB" id="A0A8C8S4K1"/>
<protein>
    <submittedName>
        <fullName evidence="1">Uncharacterized protein</fullName>
    </submittedName>
</protein>
<reference evidence="1" key="2">
    <citation type="submission" date="2025-09" db="UniProtKB">
        <authorList>
            <consortium name="Ensembl"/>
        </authorList>
    </citation>
    <scope>IDENTIFICATION</scope>
</reference>
<dbReference type="Ensembl" id="ENSPCET00000014395.1">
    <property type="protein sequence ID" value="ENSPCEP00000013883.1"/>
    <property type="gene ID" value="ENSPCEG00000011018.1"/>
</dbReference>
<sequence length="107" mass="11905">MSSLACLFSANRNWSCTKYYLGPPGWDRSERWEGRGMNNPKLLKSYWLSWGPEHTKTVYSMAYIAQPTGLKAGSNDIHAFTASAGVSFWGIGQTWDTLPELAEPSGL</sequence>
<evidence type="ECO:0000313" key="2">
    <source>
        <dbReference type="Proteomes" id="UP000694393"/>
    </source>
</evidence>
<organism evidence="1 2">
    <name type="scientific">Pelusios castaneus</name>
    <name type="common">West African mud turtle</name>
    <dbReference type="NCBI Taxonomy" id="367368"/>
    <lineage>
        <taxon>Eukaryota</taxon>
        <taxon>Metazoa</taxon>
        <taxon>Chordata</taxon>
        <taxon>Craniata</taxon>
        <taxon>Vertebrata</taxon>
        <taxon>Euteleostomi</taxon>
        <taxon>Archelosauria</taxon>
        <taxon>Testudinata</taxon>
        <taxon>Testudines</taxon>
        <taxon>Pleurodira</taxon>
        <taxon>Pelomedusidae</taxon>
        <taxon>Pelusios</taxon>
    </lineage>
</organism>
<name>A0A8C8S4K1_9SAUR</name>